<dbReference type="PROSITE" id="PS00562">
    <property type="entry name" value="CBM1_1"/>
    <property type="match status" value="1"/>
</dbReference>
<keyword evidence="11 16" id="KW-0326">Glycosidase</keyword>
<dbReference type="InterPro" id="IPR000254">
    <property type="entry name" value="CBD"/>
</dbReference>
<evidence type="ECO:0000256" key="12">
    <source>
        <dbReference type="SAM" id="MobiDB-lite"/>
    </source>
</evidence>
<dbReference type="GO" id="GO:0031176">
    <property type="term" value="F:endo-1,4-beta-xylanase activity"/>
    <property type="evidence" value="ECO:0007669"/>
    <property type="project" value="UniProtKB-EC"/>
</dbReference>
<dbReference type="SMART" id="SM00236">
    <property type="entry name" value="fCBD"/>
    <property type="match status" value="1"/>
</dbReference>
<evidence type="ECO:0000259" key="14">
    <source>
        <dbReference type="PROSITE" id="PS51164"/>
    </source>
</evidence>
<dbReference type="SMART" id="SM00633">
    <property type="entry name" value="Glyco_10"/>
    <property type="match status" value="1"/>
</dbReference>
<name>A0A075WJH8_9EURO</name>
<dbReference type="Pfam" id="PF00331">
    <property type="entry name" value="Glyco_hydro_10"/>
    <property type="match status" value="1"/>
</dbReference>
<dbReference type="PANTHER" id="PTHR31490">
    <property type="entry name" value="GLYCOSYL HYDROLASE"/>
    <property type="match status" value="1"/>
</dbReference>
<comment type="pathway">
    <text evidence="3">Glycan degradation; xylan degradation.</text>
</comment>
<dbReference type="InterPro" id="IPR017853">
    <property type="entry name" value="GH"/>
</dbReference>
<dbReference type="GO" id="GO:0030248">
    <property type="term" value="F:cellulose binding"/>
    <property type="evidence" value="ECO:0007669"/>
    <property type="project" value="InterPro"/>
</dbReference>
<evidence type="ECO:0000256" key="9">
    <source>
        <dbReference type="ARBA" id="ARBA00023277"/>
    </source>
</evidence>
<protein>
    <recommendedName>
        <fullName evidence="11">Beta-xylanase</fullName>
        <ecNumber evidence="11">3.2.1.8</ecNumber>
    </recommendedName>
</protein>
<keyword evidence="6 16" id="KW-0858">Xylan degradation</keyword>
<evidence type="ECO:0000256" key="7">
    <source>
        <dbReference type="ARBA" id="ARBA00022729"/>
    </source>
</evidence>
<feature type="domain" description="GH10" evidence="15">
    <location>
        <begin position="26"/>
        <end position="335"/>
    </location>
</feature>
<keyword evidence="7 13" id="KW-0732">Signal</keyword>
<dbReference type="PROSITE" id="PS51164">
    <property type="entry name" value="CBM1_2"/>
    <property type="match status" value="1"/>
</dbReference>
<feature type="chain" id="PRO_5001711361" description="Beta-xylanase" evidence="13">
    <location>
        <begin position="20"/>
        <end position="396"/>
    </location>
</feature>
<keyword evidence="5" id="KW-0964">Secreted</keyword>
<dbReference type="InterPro" id="IPR035971">
    <property type="entry name" value="CBD_sf"/>
</dbReference>
<keyword evidence="9 11" id="KW-0119">Carbohydrate metabolism</keyword>
<dbReference type="PRINTS" id="PR00134">
    <property type="entry name" value="GLHYDRLASE10"/>
</dbReference>
<dbReference type="PROSITE" id="PS51760">
    <property type="entry name" value="GH10_2"/>
    <property type="match status" value="1"/>
</dbReference>
<proteinExistence type="inferred from homology"/>
<dbReference type="InterPro" id="IPR001000">
    <property type="entry name" value="GH10_dom"/>
</dbReference>
<feature type="region of interest" description="Disordered" evidence="12">
    <location>
        <begin position="340"/>
        <end position="367"/>
    </location>
</feature>
<evidence type="ECO:0000256" key="3">
    <source>
        <dbReference type="ARBA" id="ARBA00004851"/>
    </source>
</evidence>
<dbReference type="EC" id="3.2.1.8" evidence="11"/>
<accession>A0A075WJH8</accession>
<comment type="similarity">
    <text evidence="4 11">Belongs to the glycosyl hydrolase 10 (cellulase F) family.</text>
</comment>
<evidence type="ECO:0000256" key="4">
    <source>
        <dbReference type="ARBA" id="ARBA00007495"/>
    </source>
</evidence>
<evidence type="ECO:0000259" key="15">
    <source>
        <dbReference type="PROSITE" id="PS51760"/>
    </source>
</evidence>
<gene>
    <name evidence="16" type="primary">Xyn10A</name>
</gene>
<evidence type="ECO:0000256" key="6">
    <source>
        <dbReference type="ARBA" id="ARBA00022651"/>
    </source>
</evidence>
<evidence type="ECO:0000256" key="13">
    <source>
        <dbReference type="SAM" id="SignalP"/>
    </source>
</evidence>
<evidence type="ECO:0000256" key="1">
    <source>
        <dbReference type="ARBA" id="ARBA00000681"/>
    </source>
</evidence>
<dbReference type="Pfam" id="PF00734">
    <property type="entry name" value="CBM_1"/>
    <property type="match status" value="1"/>
</dbReference>
<feature type="signal peptide" evidence="13">
    <location>
        <begin position="1"/>
        <end position="19"/>
    </location>
</feature>
<evidence type="ECO:0000256" key="2">
    <source>
        <dbReference type="ARBA" id="ARBA00004613"/>
    </source>
</evidence>
<comment type="catalytic activity">
    <reaction evidence="1 11">
        <text>Endohydrolysis of (1-&gt;4)-beta-D-xylosidic linkages in xylans.</text>
        <dbReference type="EC" id="3.2.1.8"/>
    </reaction>
</comment>
<dbReference type="GO" id="GO:0005576">
    <property type="term" value="C:extracellular region"/>
    <property type="evidence" value="ECO:0007669"/>
    <property type="project" value="UniProtKB-SubCell"/>
</dbReference>
<dbReference type="GO" id="GO:0045493">
    <property type="term" value="P:xylan catabolic process"/>
    <property type="evidence" value="ECO:0007669"/>
    <property type="project" value="UniProtKB-KW"/>
</dbReference>
<dbReference type="PANTHER" id="PTHR31490:SF35">
    <property type="entry name" value="ENDO-1,4-BETA-XYLANASE"/>
    <property type="match status" value="1"/>
</dbReference>
<feature type="compositionally biased region" description="Low complexity" evidence="12">
    <location>
        <begin position="343"/>
        <end position="358"/>
    </location>
</feature>
<evidence type="ECO:0000256" key="5">
    <source>
        <dbReference type="ARBA" id="ARBA00022525"/>
    </source>
</evidence>
<keyword evidence="10 11" id="KW-0624">Polysaccharide degradation</keyword>
<dbReference type="EMBL" id="KJ767674">
    <property type="protein sequence ID" value="AIG99409.1"/>
    <property type="molecule type" value="Genomic_DNA"/>
</dbReference>
<dbReference type="SUPFAM" id="SSF51445">
    <property type="entry name" value="(Trans)glycosidases"/>
    <property type="match status" value="1"/>
</dbReference>
<reference evidence="16" key="1">
    <citation type="submission" date="2014-04" db="EMBL/GenBank/DDBJ databases">
        <title>A novel thermostable xylanase GH10 from Malbranchea pulchella expressed in Aspergillus nidulans with potential applications in biotechnology.</title>
        <authorList>
            <person name="Ribeiro L.F.C."/>
            <person name="de Lucas R.C."/>
            <person name="Vitcosque G.L."/>
            <person name="Ribeiro L.F."/>
            <person name="Ward R.J."/>
            <person name="Rubio M.Z."/>
            <person name="Damasio A.R.L."/>
            <person name="Squina F.M."/>
            <person name="Gregory R.R.C."/>
            <person name="Walton P."/>
            <person name="Jorge J.A."/>
            <person name="Prade R.A."/>
            <person name="Polizeli Md.L.T.M."/>
        </authorList>
    </citation>
    <scope>NUCLEOTIDE SEQUENCE</scope>
    <source>
        <strain evidence="16">CFFRP-81</strain>
    </source>
</reference>
<evidence type="ECO:0000256" key="8">
    <source>
        <dbReference type="ARBA" id="ARBA00022801"/>
    </source>
</evidence>
<dbReference type="InterPro" id="IPR044846">
    <property type="entry name" value="GH10"/>
</dbReference>
<keyword evidence="8 11" id="KW-0378">Hydrolase</keyword>
<evidence type="ECO:0000256" key="10">
    <source>
        <dbReference type="ARBA" id="ARBA00023326"/>
    </source>
</evidence>
<comment type="subcellular location">
    <subcellularLocation>
        <location evidence="2">Secreted</location>
    </subcellularLocation>
</comment>
<organism evidence="16">
    <name type="scientific">Malbranchea pulchella</name>
    <dbReference type="NCBI Taxonomy" id="465707"/>
    <lineage>
        <taxon>Eukaryota</taxon>
        <taxon>Fungi</taxon>
        <taxon>Dikarya</taxon>
        <taxon>Ascomycota</taxon>
        <taxon>Pezizomycotina</taxon>
        <taxon>Eurotiomycetes</taxon>
        <taxon>Eurotiomycetidae</taxon>
        <taxon>Onygenales</taxon>
        <taxon>Malbrancheaceae</taxon>
        <taxon>Malbranchea</taxon>
    </lineage>
</organism>
<dbReference type="SUPFAM" id="SSF57180">
    <property type="entry name" value="Cellulose-binding domain"/>
    <property type="match status" value="1"/>
</dbReference>
<evidence type="ECO:0000313" key="16">
    <source>
        <dbReference type="EMBL" id="AIG99409.1"/>
    </source>
</evidence>
<sequence>MVGFCSFALLSLAACLAAADGLNARAKAAGKLYFGSATDNPELSDSAYVNILSNSEDFGQITPGNSMKWDSVEPSRDNFNFAGGDVVANLAAQNGQLLRCHTLVWHSQLPSWVSDGNFDNATLISIMENHITQTMTHFKGKCLHWDVVNEALNEDGTYRDSVFYRTIGEAYIPIAFKVAAAADPDAKLYYNDYNIEHAGAKATGAQRIVKLIQSYGGRIDGVGLQGHLIVGSVGSSAALASNLNDFTSLGVEVAYTELDIRTTTPASSSALQQQATDYASVVSACKTVPECVGITIWDWTDKYSWIPSVFPGEGAALPWDENYQKKPAYNAILNAWGNGSGDGTPTSSTTTDPTDTPPAETVPHWGQCGGNGYTGPTTCEAPYECTYLNDWYWQCL</sequence>
<evidence type="ECO:0000256" key="11">
    <source>
        <dbReference type="RuleBase" id="RU361174"/>
    </source>
</evidence>
<dbReference type="AlphaFoldDB" id="A0A075WJH8"/>
<feature type="domain" description="CBM1" evidence="14">
    <location>
        <begin position="360"/>
        <end position="396"/>
    </location>
</feature>
<dbReference type="Gene3D" id="3.20.20.80">
    <property type="entry name" value="Glycosidases"/>
    <property type="match status" value="1"/>
</dbReference>